<feature type="compositionally biased region" description="Low complexity" evidence="1">
    <location>
        <begin position="695"/>
        <end position="738"/>
    </location>
</feature>
<evidence type="ECO:0000313" key="4">
    <source>
        <dbReference type="Proteomes" id="UP000234329"/>
    </source>
</evidence>
<dbReference type="InParanoid" id="A0A2I1DIQ3"/>
<feature type="compositionally biased region" description="Polar residues" evidence="1">
    <location>
        <begin position="739"/>
        <end position="753"/>
    </location>
</feature>
<feature type="compositionally biased region" description="Low complexity" evidence="1">
    <location>
        <begin position="634"/>
        <end position="646"/>
    </location>
</feature>
<dbReference type="AlphaFoldDB" id="A0A2I1DIQ3"/>
<feature type="compositionally biased region" description="Low complexity" evidence="1">
    <location>
        <begin position="867"/>
        <end position="879"/>
    </location>
</feature>
<evidence type="ECO:0000313" key="3">
    <source>
        <dbReference type="EMBL" id="PKY09749.1"/>
    </source>
</evidence>
<feature type="transmembrane region" description="Helical" evidence="2">
    <location>
        <begin position="32"/>
        <end position="49"/>
    </location>
</feature>
<reference evidence="3 4" key="1">
    <citation type="submission" date="2017-03" db="EMBL/GenBank/DDBJ databases">
        <title>Draft genime sequence of the acidophilic sulfur-oxidizing bacterium Acidithiobacillus sp. SH, isolated from seawater.</title>
        <authorList>
            <person name="Sharmin S."/>
            <person name="Tokuhisa M."/>
            <person name="Kanao T."/>
            <person name="Kamimura K."/>
        </authorList>
    </citation>
    <scope>NUCLEOTIDE SEQUENCE [LARGE SCALE GENOMIC DNA]</scope>
    <source>
        <strain evidence="3 4">SH</strain>
    </source>
</reference>
<feature type="compositionally biased region" description="Gly residues" evidence="1">
    <location>
        <begin position="796"/>
        <end position="810"/>
    </location>
</feature>
<feature type="compositionally biased region" description="Low complexity" evidence="1">
    <location>
        <begin position="839"/>
        <end position="851"/>
    </location>
</feature>
<dbReference type="Proteomes" id="UP000234329">
    <property type="component" value="Unassembled WGS sequence"/>
</dbReference>
<feature type="compositionally biased region" description="Gly residues" evidence="1">
    <location>
        <begin position="824"/>
        <end position="838"/>
    </location>
</feature>
<feature type="transmembrane region" description="Helical" evidence="2">
    <location>
        <begin position="6"/>
        <end position="25"/>
    </location>
</feature>
<feature type="compositionally biased region" description="Gly residues" evidence="1">
    <location>
        <begin position="880"/>
        <end position="889"/>
    </location>
</feature>
<feature type="compositionally biased region" description="Polar residues" evidence="1">
    <location>
        <begin position="911"/>
        <end position="950"/>
    </location>
</feature>
<feature type="compositionally biased region" description="Gly residues" evidence="1">
    <location>
        <begin position="768"/>
        <end position="782"/>
    </location>
</feature>
<feature type="transmembrane region" description="Helical" evidence="2">
    <location>
        <begin position="572"/>
        <end position="592"/>
    </location>
</feature>
<accession>A0A2I1DIQ3</accession>
<organism evidence="3 4">
    <name type="scientific">Acidithiobacillus marinus</name>
    <dbReference type="NCBI Taxonomy" id="187490"/>
    <lineage>
        <taxon>Bacteria</taxon>
        <taxon>Pseudomonadati</taxon>
        <taxon>Pseudomonadota</taxon>
        <taxon>Acidithiobacillia</taxon>
        <taxon>Acidithiobacillales</taxon>
        <taxon>Acidithiobacillaceae</taxon>
        <taxon>Acidithiobacillus</taxon>
    </lineage>
</organism>
<feature type="transmembrane region" description="Helical" evidence="2">
    <location>
        <begin position="479"/>
        <end position="501"/>
    </location>
</feature>
<feature type="compositionally biased region" description="Low complexity" evidence="1">
    <location>
        <begin position="811"/>
        <end position="823"/>
    </location>
</feature>
<comment type="caution">
    <text evidence="3">The sequence shown here is derived from an EMBL/GenBank/DDBJ whole genome shotgun (WGS) entry which is preliminary data.</text>
</comment>
<sequence length="958" mass="97552">MESAPVQMVINIFAAVGFTITGSIIRGLIEYGGWLFFILAVFGIFHTIFNNIEEPDALLHVIKKFASIMVAVGLFYFPVQIAMNDVIAGSTGTTVKKAVDGNSILSSMHDFSTGSLGLVNGITYLAYQISSGLPTLAAKIAGTSDTDLWPGVQSAIDTDLSSAMQSNDPQIAANIAQWKNVLAPAILKSDPKLATALQANPQLAYVFANPYSTNSQTDPDYGKLAAKVKSLLKSDPPNPSWPELVAQQQTQLAGVADKLGSVVPFTAGTSSSSKSSTPTYVNVKLFSKKYWKLNQDISTYDKVHNTVTPVTSWTSEAYAWLPNLIFKQIDSKKDYKEMRRTEEGTPTQAIASDLAVDVEDYFGGKKTNDPTQKFTSLSDLYQNLGRSVLVASVAGYARNPKNVAAMQAMCATHGDEACAQTLQMFANQIRRPKDVVGHTPGVSSWLGKTLADLGSFTITGLIEVVVYSIGTLFNTAAPYIIGLSMTAAILVSVIGPFWMLIAGRFMHAMEWMALPVILVNLWDALYIIWLIVCDGLDGIIPHLANNVNNYGSSSMMSPNIGIVSNPALMNHIVNIFEAMGFLAIPTIAYMLLFGKAGDGMRNNFGSSMARATGAAATMAAMVAMRAGRKGGKSSGKTPGKTTAPGGNTPGTGGGLTPSNPVKGGGVSASAPKATGGVPSAPNNTKQNIGAGGGQSSAKTASGSTAATDGAGDGSNSGTNTQSSGAGRSQSPSQSSQQSKTSAVGQGNNVNASGSEPARQGNGPSVGRQGSGPGGSGPGGSGPGAVRQSNGPSAGRQGNGPGGSGPGGSGPGPARQGNGPSAGRQGNGPGGSGPGGSGPGPARQGNGPSAGRQGNGPGGSGPGGSGPGAMRQGNGPSAGRQGNGPGGSGPGPARQGNGPSASRQGSGPALNRGSNQARTRQGPQNSNNQAAAQSKTAPTGGYNQSAPTSLRSMPPKKSR</sequence>
<feature type="transmembrane region" description="Helical" evidence="2">
    <location>
        <begin position="513"/>
        <end position="532"/>
    </location>
</feature>
<gene>
    <name evidence="3" type="ORF">B1757_13190</name>
</gene>
<name>A0A2I1DIQ3_9PROT</name>
<feature type="transmembrane region" description="Helical" evidence="2">
    <location>
        <begin position="453"/>
        <end position="473"/>
    </location>
</feature>
<evidence type="ECO:0000256" key="1">
    <source>
        <dbReference type="SAM" id="MobiDB-lite"/>
    </source>
</evidence>
<feature type="transmembrane region" description="Helical" evidence="2">
    <location>
        <begin position="61"/>
        <end position="79"/>
    </location>
</feature>
<feature type="compositionally biased region" description="Gly residues" evidence="1">
    <location>
        <begin position="852"/>
        <end position="866"/>
    </location>
</feature>
<feature type="region of interest" description="Disordered" evidence="1">
    <location>
        <begin position="626"/>
        <end position="958"/>
    </location>
</feature>
<keyword evidence="2" id="KW-0812">Transmembrane</keyword>
<dbReference type="EMBL" id="MXAV01000051">
    <property type="protein sequence ID" value="PKY09749.1"/>
    <property type="molecule type" value="Genomic_DNA"/>
</dbReference>
<keyword evidence="2" id="KW-1133">Transmembrane helix</keyword>
<protein>
    <submittedName>
        <fullName evidence="3">Uncharacterized protein</fullName>
    </submittedName>
</protein>
<evidence type="ECO:0000256" key="2">
    <source>
        <dbReference type="SAM" id="Phobius"/>
    </source>
</evidence>
<keyword evidence="2" id="KW-0472">Membrane</keyword>
<keyword evidence="4" id="KW-1185">Reference proteome</keyword>
<proteinExistence type="predicted"/>